<dbReference type="EC" id="3.5.1.41" evidence="20"/>
<comment type="catalytic activity">
    <reaction evidence="21">
        <text>[(1-&gt;4)-N-acetyl-beta-D-glucosaminyl](n) + n H2O = chitosan + n acetate</text>
        <dbReference type="Rhea" id="RHEA:10464"/>
        <dbReference type="Rhea" id="RHEA-COMP:9593"/>
        <dbReference type="Rhea" id="RHEA-COMP:9597"/>
        <dbReference type="ChEBI" id="CHEBI:15377"/>
        <dbReference type="ChEBI" id="CHEBI:17029"/>
        <dbReference type="ChEBI" id="CHEBI:30089"/>
        <dbReference type="ChEBI" id="CHEBI:57704"/>
        <dbReference type="EC" id="3.5.1.41"/>
    </reaction>
    <physiologicalReaction direction="left-to-right" evidence="21">
        <dbReference type="Rhea" id="RHEA:10465"/>
    </physiologicalReaction>
</comment>
<keyword evidence="13" id="KW-0472">Membrane</keyword>
<gene>
    <name evidence="25" type="ORF">FWILDA_LOCUS12553</name>
</gene>
<dbReference type="PANTHER" id="PTHR10587:SF133">
    <property type="entry name" value="CHITIN DEACETYLASE 1-RELATED"/>
    <property type="match status" value="1"/>
</dbReference>
<dbReference type="GO" id="GO:0004099">
    <property type="term" value="F:chitin deacetylase activity"/>
    <property type="evidence" value="ECO:0007669"/>
    <property type="project" value="UniProtKB-EC"/>
</dbReference>
<dbReference type="GO" id="GO:0005886">
    <property type="term" value="C:plasma membrane"/>
    <property type="evidence" value="ECO:0007669"/>
    <property type="project" value="UniProtKB-SubCell"/>
</dbReference>
<evidence type="ECO:0000256" key="11">
    <source>
        <dbReference type="ARBA" id="ARBA00022801"/>
    </source>
</evidence>
<keyword evidence="7" id="KW-0964">Secreted</keyword>
<dbReference type="GO" id="GO:0046872">
    <property type="term" value="F:metal ion binding"/>
    <property type="evidence" value="ECO:0007669"/>
    <property type="project" value="UniProtKB-KW"/>
</dbReference>
<evidence type="ECO:0000256" key="17">
    <source>
        <dbReference type="ARBA" id="ARBA00023288"/>
    </source>
</evidence>
<dbReference type="InterPro" id="IPR002509">
    <property type="entry name" value="NODB_dom"/>
</dbReference>
<keyword evidence="19" id="KW-0624">Polysaccharide degradation</keyword>
<keyword evidence="8" id="KW-0336">GPI-anchor</keyword>
<dbReference type="InterPro" id="IPR011021">
    <property type="entry name" value="Arrestin-like_N"/>
</dbReference>
<evidence type="ECO:0000256" key="18">
    <source>
        <dbReference type="ARBA" id="ARBA00023316"/>
    </source>
</evidence>
<sequence>MKTIPFLATVLATLCIVNAQAPTPPTPASPPVAAPSATLNFNGKTSTYPPMDQVPDVKDPQVVEWLKNLDLNKVPNLPASNGGVVNKLEANCKAPTVIEPNQGSWTCQKFTAEDDIQQCPKTGTWGLTYDDGPSVATPKLLNKLKELNLKATFFVIGSRVSQNPQILKDAYDAGHNIAVHTWSHPSLSSLSNESIVAELLWTKKIIKEIIGVTPLYMRPPYGDTDNRVRALTRACGLKTVLWVPEFDSNDWTLTATPPKPISSVVDTFETWMQKFPTMSTGFIVLEHDLYPQTVEAALLVLDRAAKVPNLTIMTVPQCVGDNAPYLELAGNNSTINSSSNNKSNKVTSKSSPETAKSSGSNFSPKKYSYQQGYLGIEPSRVSGVLKINYSSTNPLMAKEIEIVFSGKEEITWTEYQPNSRGYTTSVVHSEQDEFARDEKLIWSAEKNPKDFNEKDHYESLTQLELPFSFKLENNLPSSNILEYDDGLGRIYYRIIVVIYRKSNILKLQGKKKVVKFAIPITRYAKLPYKPEIIEWNEFRKDSVSYDVKIGCTIFDKGETITVPIKLILHNPNAKIKKVGAGIKQYTRLWNAGSSIKSENKYLALNEVEGDKINLAVDSGNEYYVEMEITIPNNDSTKYSTSRSLITIWHQIKVKIRFVAEEDILLERKVMIVNFLKK</sequence>
<dbReference type="Proteomes" id="UP001153678">
    <property type="component" value="Unassembled WGS sequence"/>
</dbReference>
<keyword evidence="15" id="KW-0119">Carbohydrate metabolism</keyword>
<evidence type="ECO:0000256" key="6">
    <source>
        <dbReference type="ARBA" id="ARBA00022512"/>
    </source>
</evidence>
<proteinExistence type="inferred from homology"/>
<dbReference type="GO" id="GO:0009272">
    <property type="term" value="P:fungal-type cell wall biogenesis"/>
    <property type="evidence" value="ECO:0007669"/>
    <property type="project" value="UniProtKB-ARBA"/>
</dbReference>
<keyword evidence="17" id="KW-0449">Lipoprotein</keyword>
<dbReference type="Pfam" id="PF02752">
    <property type="entry name" value="Arrestin_C"/>
    <property type="match status" value="1"/>
</dbReference>
<comment type="caution">
    <text evidence="25">The sequence shown here is derived from an EMBL/GenBank/DDBJ whole genome shotgun (WGS) entry which is preliminary data.</text>
</comment>
<keyword evidence="5" id="KW-1003">Cell membrane</keyword>
<evidence type="ECO:0000256" key="7">
    <source>
        <dbReference type="ARBA" id="ARBA00022525"/>
    </source>
</evidence>
<evidence type="ECO:0000256" key="4">
    <source>
        <dbReference type="ARBA" id="ARBA00010973"/>
    </source>
</evidence>
<dbReference type="PROSITE" id="PS51677">
    <property type="entry name" value="NODB"/>
    <property type="match status" value="1"/>
</dbReference>
<keyword evidence="6" id="KW-0134">Cell wall</keyword>
<evidence type="ECO:0000256" key="20">
    <source>
        <dbReference type="ARBA" id="ARBA00024056"/>
    </source>
</evidence>
<accession>A0A9W4T0W7</accession>
<keyword evidence="12" id="KW-0146">Chitin degradation</keyword>
<feature type="domain" description="NodB homology" evidence="24">
    <location>
        <begin position="123"/>
        <end position="313"/>
    </location>
</feature>
<keyword evidence="16" id="KW-0170">Cobalt</keyword>
<dbReference type="InterPro" id="IPR014752">
    <property type="entry name" value="Arrestin-like_C"/>
</dbReference>
<comment type="similarity">
    <text evidence="4">Belongs to the polysaccharide deacetylase family.</text>
</comment>
<comment type="cofactor">
    <cofactor evidence="1">
        <name>Co(2+)</name>
        <dbReference type="ChEBI" id="CHEBI:48828"/>
    </cofactor>
</comment>
<dbReference type="PANTHER" id="PTHR10587">
    <property type="entry name" value="GLYCOSYL TRANSFERASE-RELATED"/>
    <property type="match status" value="1"/>
</dbReference>
<keyword evidence="10 23" id="KW-0732">Signal</keyword>
<keyword evidence="18" id="KW-0961">Cell wall biogenesis/degradation</keyword>
<evidence type="ECO:0000256" key="10">
    <source>
        <dbReference type="ARBA" id="ARBA00022729"/>
    </source>
</evidence>
<evidence type="ECO:0000313" key="26">
    <source>
        <dbReference type="Proteomes" id="UP001153678"/>
    </source>
</evidence>
<dbReference type="GO" id="GO:0071555">
    <property type="term" value="P:cell wall organization"/>
    <property type="evidence" value="ECO:0007669"/>
    <property type="project" value="UniProtKB-KW"/>
</dbReference>
<feature type="signal peptide" evidence="23">
    <location>
        <begin position="1"/>
        <end position="19"/>
    </location>
</feature>
<dbReference type="GO" id="GO:0000272">
    <property type="term" value="P:polysaccharide catabolic process"/>
    <property type="evidence" value="ECO:0007669"/>
    <property type="project" value="UniProtKB-KW"/>
</dbReference>
<protein>
    <recommendedName>
        <fullName evidence="20">chitin deacetylase</fullName>
        <ecNumber evidence="20">3.5.1.41</ecNumber>
    </recommendedName>
</protein>
<dbReference type="Pfam" id="PF01522">
    <property type="entry name" value="Polysacc_deac_1"/>
    <property type="match status" value="1"/>
</dbReference>
<feature type="region of interest" description="Disordered" evidence="22">
    <location>
        <begin position="331"/>
        <end position="363"/>
    </location>
</feature>
<dbReference type="InterPro" id="IPR050248">
    <property type="entry name" value="Polysacc_deacetylase_ArnD"/>
</dbReference>
<name>A0A9W4T0W7_9GLOM</name>
<dbReference type="InterPro" id="IPR011022">
    <property type="entry name" value="Arrestin_C-like"/>
</dbReference>
<evidence type="ECO:0000256" key="15">
    <source>
        <dbReference type="ARBA" id="ARBA00023277"/>
    </source>
</evidence>
<keyword evidence="9" id="KW-0479">Metal-binding</keyword>
<evidence type="ECO:0000256" key="21">
    <source>
        <dbReference type="ARBA" id="ARBA00048494"/>
    </source>
</evidence>
<keyword evidence="14" id="KW-0325">Glycoprotein</keyword>
<evidence type="ECO:0000256" key="22">
    <source>
        <dbReference type="SAM" id="MobiDB-lite"/>
    </source>
</evidence>
<dbReference type="EMBL" id="CAMKVN010004118">
    <property type="protein sequence ID" value="CAI2186392.1"/>
    <property type="molecule type" value="Genomic_DNA"/>
</dbReference>
<feature type="compositionally biased region" description="Polar residues" evidence="22">
    <location>
        <begin position="352"/>
        <end position="363"/>
    </location>
</feature>
<organism evidence="25 26">
    <name type="scientific">Funneliformis geosporum</name>
    <dbReference type="NCBI Taxonomy" id="1117311"/>
    <lineage>
        <taxon>Eukaryota</taxon>
        <taxon>Fungi</taxon>
        <taxon>Fungi incertae sedis</taxon>
        <taxon>Mucoromycota</taxon>
        <taxon>Glomeromycotina</taxon>
        <taxon>Glomeromycetes</taxon>
        <taxon>Glomerales</taxon>
        <taxon>Glomeraceae</taxon>
        <taxon>Funneliformis</taxon>
    </lineage>
</organism>
<dbReference type="FunFam" id="3.20.20.370:FF:000004">
    <property type="entry name" value="Related to Chitin deacetylase"/>
    <property type="match status" value="1"/>
</dbReference>
<dbReference type="GO" id="GO:0006032">
    <property type="term" value="P:chitin catabolic process"/>
    <property type="evidence" value="ECO:0007669"/>
    <property type="project" value="UniProtKB-KW"/>
</dbReference>
<feature type="compositionally biased region" description="Low complexity" evidence="22">
    <location>
        <begin position="331"/>
        <end position="351"/>
    </location>
</feature>
<evidence type="ECO:0000256" key="9">
    <source>
        <dbReference type="ARBA" id="ARBA00022723"/>
    </source>
</evidence>
<evidence type="ECO:0000256" key="1">
    <source>
        <dbReference type="ARBA" id="ARBA00001941"/>
    </source>
</evidence>
<evidence type="ECO:0000256" key="19">
    <source>
        <dbReference type="ARBA" id="ARBA00023326"/>
    </source>
</evidence>
<dbReference type="SUPFAM" id="SSF88713">
    <property type="entry name" value="Glycoside hydrolase/deacetylase"/>
    <property type="match status" value="1"/>
</dbReference>
<keyword evidence="26" id="KW-1185">Reference proteome</keyword>
<evidence type="ECO:0000256" key="16">
    <source>
        <dbReference type="ARBA" id="ARBA00023285"/>
    </source>
</evidence>
<evidence type="ECO:0000256" key="5">
    <source>
        <dbReference type="ARBA" id="ARBA00022475"/>
    </source>
</evidence>
<evidence type="ECO:0000256" key="23">
    <source>
        <dbReference type="SAM" id="SignalP"/>
    </source>
</evidence>
<reference evidence="25" key="1">
    <citation type="submission" date="2022-08" db="EMBL/GenBank/DDBJ databases">
        <authorList>
            <person name="Kallberg Y."/>
            <person name="Tangrot J."/>
            <person name="Rosling A."/>
        </authorList>
    </citation>
    <scope>NUCLEOTIDE SEQUENCE</scope>
    <source>
        <strain evidence="25">Wild A</strain>
    </source>
</reference>
<evidence type="ECO:0000256" key="2">
    <source>
        <dbReference type="ARBA" id="ARBA00004191"/>
    </source>
</evidence>
<evidence type="ECO:0000256" key="13">
    <source>
        <dbReference type="ARBA" id="ARBA00023136"/>
    </source>
</evidence>
<dbReference type="GO" id="GO:0098552">
    <property type="term" value="C:side of membrane"/>
    <property type="evidence" value="ECO:0007669"/>
    <property type="project" value="UniProtKB-KW"/>
</dbReference>
<dbReference type="AlphaFoldDB" id="A0A9W4T0W7"/>
<comment type="subcellular location">
    <subcellularLocation>
        <location evidence="3">Cell membrane</location>
        <topology evidence="3">Lipid-anchor</topology>
        <topology evidence="3">GPI-anchor</topology>
    </subcellularLocation>
    <subcellularLocation>
        <location evidence="2">Secreted</location>
        <location evidence="2">Cell wall</location>
    </subcellularLocation>
</comment>
<evidence type="ECO:0000256" key="14">
    <source>
        <dbReference type="ARBA" id="ARBA00023180"/>
    </source>
</evidence>
<dbReference type="OrthoDB" id="2326357at2759"/>
<dbReference type="Gene3D" id="3.20.20.370">
    <property type="entry name" value="Glycoside hydrolase/deacetylase"/>
    <property type="match status" value="1"/>
</dbReference>
<evidence type="ECO:0000256" key="8">
    <source>
        <dbReference type="ARBA" id="ARBA00022622"/>
    </source>
</evidence>
<evidence type="ECO:0000313" key="25">
    <source>
        <dbReference type="EMBL" id="CAI2186392.1"/>
    </source>
</evidence>
<evidence type="ECO:0000259" key="24">
    <source>
        <dbReference type="PROSITE" id="PS51677"/>
    </source>
</evidence>
<feature type="chain" id="PRO_5040994270" description="chitin deacetylase" evidence="23">
    <location>
        <begin position="20"/>
        <end position="677"/>
    </location>
</feature>
<dbReference type="Gene3D" id="2.60.40.640">
    <property type="match status" value="2"/>
</dbReference>
<evidence type="ECO:0000256" key="12">
    <source>
        <dbReference type="ARBA" id="ARBA00023024"/>
    </source>
</evidence>
<evidence type="ECO:0000256" key="3">
    <source>
        <dbReference type="ARBA" id="ARBA00004609"/>
    </source>
</evidence>
<dbReference type="InterPro" id="IPR011330">
    <property type="entry name" value="Glyco_hydro/deAcase_b/a-brl"/>
</dbReference>
<keyword evidence="11" id="KW-0378">Hydrolase</keyword>
<dbReference type="Pfam" id="PF00339">
    <property type="entry name" value="Arrestin_N"/>
    <property type="match status" value="1"/>
</dbReference>